<dbReference type="PANTHER" id="PTHR39335">
    <property type="entry name" value="BLL4220 PROTEIN"/>
    <property type="match status" value="1"/>
</dbReference>
<proteinExistence type="predicted"/>
<keyword evidence="2" id="KW-1185">Reference proteome</keyword>
<accession>A0A286GIM8</accession>
<evidence type="ECO:0000313" key="1">
    <source>
        <dbReference type="EMBL" id="SOD94969.1"/>
    </source>
</evidence>
<dbReference type="Pfam" id="PF03640">
    <property type="entry name" value="Lipoprotein_15"/>
    <property type="match status" value="3"/>
</dbReference>
<organism evidence="1 2">
    <name type="scientific">Spirosoma fluviale</name>
    <dbReference type="NCBI Taxonomy" id="1597977"/>
    <lineage>
        <taxon>Bacteria</taxon>
        <taxon>Pseudomonadati</taxon>
        <taxon>Bacteroidota</taxon>
        <taxon>Cytophagia</taxon>
        <taxon>Cytophagales</taxon>
        <taxon>Cytophagaceae</taxon>
        <taxon>Spirosoma</taxon>
    </lineage>
</organism>
<dbReference type="AlphaFoldDB" id="A0A286GIM8"/>
<dbReference type="Proteomes" id="UP000219452">
    <property type="component" value="Unassembled WGS sequence"/>
</dbReference>
<name>A0A286GIM8_9BACT</name>
<sequence length="282" mass="30468">MKRIVYVNPSLVAALLLIVVLFSCKEENPAVVSPAISLATSSVGTVMTGEGGKTLYFYAGDVAGDGTCTGTCKDNWPIFYKEATDLTLGTGLKVSDFATITRADGSKQTTFKGWPLYYFKNDAKAGDVSGDKVGNVWMAAKTNYTVMLASRQLVGNDGKNYTFDTKEGIGNSLFLVDSVGRTLYAYAFDKKNVNKYTKADLSNDATWPIFVTPSTIGEIPSVLDRNDFKTITAVGKTQLTYKGWPLYYFGPDQGIRGKTLGVSVPRPGVWPVVNTTSSVALD</sequence>
<dbReference type="GO" id="GO:0043448">
    <property type="term" value="P:alkane catabolic process"/>
    <property type="evidence" value="ECO:0007669"/>
    <property type="project" value="TreeGrafter"/>
</dbReference>
<dbReference type="PANTHER" id="PTHR39335:SF1">
    <property type="entry name" value="BLL4220 PROTEIN"/>
    <property type="match status" value="1"/>
</dbReference>
<dbReference type="PROSITE" id="PS51257">
    <property type="entry name" value="PROKAR_LIPOPROTEIN"/>
    <property type="match status" value="1"/>
</dbReference>
<keyword evidence="1" id="KW-0449">Lipoprotein</keyword>
<dbReference type="EMBL" id="OCNH01000004">
    <property type="protein sequence ID" value="SOD94969.1"/>
    <property type="molecule type" value="Genomic_DNA"/>
</dbReference>
<evidence type="ECO:0000313" key="2">
    <source>
        <dbReference type="Proteomes" id="UP000219452"/>
    </source>
</evidence>
<dbReference type="InterPro" id="IPR005297">
    <property type="entry name" value="Lipoprotein_repeat"/>
</dbReference>
<dbReference type="RefSeq" id="WP_097128931.1">
    <property type="nucleotide sequence ID" value="NZ_OCNH01000004.1"/>
</dbReference>
<dbReference type="OrthoDB" id="597632at2"/>
<protein>
    <submittedName>
        <fullName evidence="1">Predicted lipoprotein with conserved Yx(FWY)xxD motif</fullName>
    </submittedName>
</protein>
<gene>
    <name evidence="1" type="ORF">SAMN06269250_4699</name>
</gene>
<reference evidence="2" key="1">
    <citation type="submission" date="2017-09" db="EMBL/GenBank/DDBJ databases">
        <authorList>
            <person name="Varghese N."/>
            <person name="Submissions S."/>
        </authorList>
    </citation>
    <scope>NUCLEOTIDE SEQUENCE [LARGE SCALE GENOMIC DNA]</scope>
    <source>
        <strain evidence="2">DSM 29961</strain>
    </source>
</reference>